<feature type="transmembrane region" description="Helical" evidence="8">
    <location>
        <begin position="160"/>
        <end position="180"/>
    </location>
</feature>
<dbReference type="GO" id="GO:0055085">
    <property type="term" value="P:transmembrane transport"/>
    <property type="evidence" value="ECO:0007669"/>
    <property type="project" value="InterPro"/>
</dbReference>
<gene>
    <name evidence="9" type="ORF">MM35RIKEN_13930</name>
</gene>
<dbReference type="AlphaFoldDB" id="A0A810Q151"/>
<feature type="transmembrane region" description="Helical" evidence="8">
    <location>
        <begin position="120"/>
        <end position="139"/>
    </location>
</feature>
<feature type="transmembrane region" description="Helical" evidence="8">
    <location>
        <begin position="97"/>
        <end position="114"/>
    </location>
</feature>
<feature type="transmembrane region" description="Helical" evidence="8">
    <location>
        <begin position="222"/>
        <end position="247"/>
    </location>
</feature>
<comment type="similarity">
    <text evidence="2">Belongs to the auxin efflux carrier (TC 2.A.69) family.</text>
</comment>
<evidence type="ECO:0000256" key="7">
    <source>
        <dbReference type="ARBA" id="ARBA00023136"/>
    </source>
</evidence>
<feature type="transmembrane region" description="Helical" evidence="8">
    <location>
        <begin position="284"/>
        <end position="306"/>
    </location>
</feature>
<dbReference type="EMBL" id="AP023415">
    <property type="protein sequence ID" value="BCK79201.1"/>
    <property type="molecule type" value="Genomic_DNA"/>
</dbReference>
<keyword evidence="6 8" id="KW-1133">Transmembrane helix</keyword>
<protein>
    <submittedName>
        <fullName evidence="9">Transporter</fullName>
    </submittedName>
</protein>
<dbReference type="Proteomes" id="UP000681343">
    <property type="component" value="Chromosome"/>
</dbReference>
<evidence type="ECO:0000313" key="9">
    <source>
        <dbReference type="EMBL" id="BCK79201.1"/>
    </source>
</evidence>
<keyword evidence="5 8" id="KW-0812">Transmembrane</keyword>
<feature type="transmembrane region" description="Helical" evidence="8">
    <location>
        <begin position="42"/>
        <end position="59"/>
    </location>
</feature>
<evidence type="ECO:0000256" key="1">
    <source>
        <dbReference type="ARBA" id="ARBA00004651"/>
    </source>
</evidence>
<dbReference type="RefSeq" id="WP_212820487.1">
    <property type="nucleotide sequence ID" value="NZ_AP023415.1"/>
</dbReference>
<dbReference type="Pfam" id="PF03547">
    <property type="entry name" value="Mem_trans"/>
    <property type="match status" value="2"/>
</dbReference>
<evidence type="ECO:0000256" key="4">
    <source>
        <dbReference type="ARBA" id="ARBA00022475"/>
    </source>
</evidence>
<proteinExistence type="inferred from homology"/>
<feature type="transmembrane region" description="Helical" evidence="8">
    <location>
        <begin position="65"/>
        <end position="90"/>
    </location>
</feature>
<reference evidence="9" key="1">
    <citation type="submission" date="2020-09" db="EMBL/GenBank/DDBJ databases">
        <title>New species isolated from human feces.</title>
        <authorList>
            <person name="Kitahara M."/>
            <person name="Shigeno Y."/>
            <person name="Shime M."/>
            <person name="Matsumoto Y."/>
            <person name="Nakamura S."/>
            <person name="Motooka D."/>
            <person name="Fukuoka S."/>
            <person name="Nishikawa H."/>
            <person name="Benno Y."/>
        </authorList>
    </citation>
    <scope>NUCLEOTIDE SEQUENCE</scope>
    <source>
        <strain evidence="9">MM35</strain>
    </source>
</reference>
<dbReference type="InterPro" id="IPR004776">
    <property type="entry name" value="Mem_transp_PIN-like"/>
</dbReference>
<feature type="transmembrane region" description="Helical" evidence="8">
    <location>
        <begin position="253"/>
        <end position="272"/>
    </location>
</feature>
<organism evidence="9 10">
    <name type="scientific">Vescimonas fastidiosa</name>
    <dbReference type="NCBI Taxonomy" id="2714353"/>
    <lineage>
        <taxon>Bacteria</taxon>
        <taxon>Bacillati</taxon>
        <taxon>Bacillota</taxon>
        <taxon>Clostridia</taxon>
        <taxon>Eubacteriales</taxon>
        <taxon>Oscillospiraceae</taxon>
        <taxon>Vescimonas</taxon>
    </lineage>
</organism>
<evidence type="ECO:0000256" key="6">
    <source>
        <dbReference type="ARBA" id="ARBA00022989"/>
    </source>
</evidence>
<evidence type="ECO:0000313" key="10">
    <source>
        <dbReference type="Proteomes" id="UP000681343"/>
    </source>
</evidence>
<dbReference type="Gene3D" id="1.20.1530.20">
    <property type="match status" value="1"/>
</dbReference>
<keyword evidence="4" id="KW-1003">Cell membrane</keyword>
<evidence type="ECO:0000256" key="2">
    <source>
        <dbReference type="ARBA" id="ARBA00010145"/>
    </source>
</evidence>
<keyword evidence="3" id="KW-0813">Transport</keyword>
<evidence type="ECO:0000256" key="3">
    <source>
        <dbReference type="ARBA" id="ARBA00022448"/>
    </source>
</evidence>
<keyword evidence="10" id="KW-1185">Reference proteome</keyword>
<dbReference type="KEGG" id="vfa:MM35RIKEN_13930"/>
<comment type="subcellular location">
    <subcellularLocation>
        <location evidence="1">Cell membrane</location>
        <topology evidence="1">Multi-pass membrane protein</topology>
    </subcellularLocation>
</comment>
<accession>A0A810Q151</accession>
<evidence type="ECO:0000256" key="5">
    <source>
        <dbReference type="ARBA" id="ARBA00022692"/>
    </source>
</evidence>
<dbReference type="PANTHER" id="PTHR36838:SF1">
    <property type="entry name" value="SLR1864 PROTEIN"/>
    <property type="match status" value="1"/>
</dbReference>
<dbReference type="InterPro" id="IPR038770">
    <property type="entry name" value="Na+/solute_symporter_sf"/>
</dbReference>
<name>A0A810Q151_9FIRM</name>
<evidence type="ECO:0000256" key="8">
    <source>
        <dbReference type="SAM" id="Phobius"/>
    </source>
</evidence>
<keyword evidence="7 8" id="KW-0472">Membrane</keyword>
<sequence length="307" mass="33044">MLESIWTVGEQVLILFILSGVGFVLGKAKMIGDKFSRDASQLVMYVVSPCMMVVAFQRSFEKDVFHNFCMALLLSLLIHLLSITVAQLFLRKKTERAAALRFSVVLSNSGFMGYPLQTALLGTIGIFYGSAYVTVFTVCSWTYGLMQMSGGRVKASAKTLLLNPGVISVVVAMVLYFGSISLPEVILAPVNYLAQLNTPLPMVIVGYQLSQAKLLSALRGRDIWVAIFLRLIAMPLMSLGLCLSLHADHAVSVAVLCAAAAPCAALLSIFATRYEGDKSLASSLVALETLLSALTMPVMVGLAVAFL</sequence>
<dbReference type="GO" id="GO:0005886">
    <property type="term" value="C:plasma membrane"/>
    <property type="evidence" value="ECO:0007669"/>
    <property type="project" value="UniProtKB-SubCell"/>
</dbReference>
<feature type="transmembrane region" description="Helical" evidence="8">
    <location>
        <begin position="12"/>
        <end position="30"/>
    </location>
</feature>
<dbReference type="PANTHER" id="PTHR36838">
    <property type="entry name" value="AUXIN EFFLUX CARRIER FAMILY PROTEIN"/>
    <property type="match status" value="1"/>
</dbReference>